<sequence>MQAGRPDIAFLISHCMRGTGTHDQTGCSCQGLYKVNEIEFKISQYADDTTLFLDGSEESFTQCIGLLDEYKSYSGLKMNVEKTKVMWFGCPRPPETKYLPDLKLEWNPQQFTVLGIDFTTDLKDMTKIDLTKYLSNIKKDLQMWSKRNLTPFGKITVI</sequence>
<dbReference type="PANTHER" id="PTHR31635">
    <property type="entry name" value="REVERSE TRANSCRIPTASE DOMAIN-CONTAINING PROTEIN-RELATED"/>
    <property type="match status" value="1"/>
</dbReference>
<comment type="caution">
    <text evidence="2">The sequence shown here is derived from an EMBL/GenBank/DDBJ whole genome shotgun (WGS) entry which is preliminary data.</text>
</comment>
<keyword evidence="3" id="KW-1185">Reference proteome</keyword>
<dbReference type="PANTHER" id="PTHR31635:SF196">
    <property type="entry name" value="REVERSE TRANSCRIPTASE DOMAIN-CONTAINING PROTEIN-RELATED"/>
    <property type="match status" value="1"/>
</dbReference>
<dbReference type="Pfam" id="PF00078">
    <property type="entry name" value="RVT_1"/>
    <property type="match status" value="1"/>
</dbReference>
<evidence type="ECO:0000259" key="1">
    <source>
        <dbReference type="Pfam" id="PF00078"/>
    </source>
</evidence>
<keyword evidence="2" id="KW-0695">RNA-directed DNA polymerase</keyword>
<organism evidence="2 3">
    <name type="scientific">Elysia marginata</name>
    <dbReference type="NCBI Taxonomy" id="1093978"/>
    <lineage>
        <taxon>Eukaryota</taxon>
        <taxon>Metazoa</taxon>
        <taxon>Spiralia</taxon>
        <taxon>Lophotrochozoa</taxon>
        <taxon>Mollusca</taxon>
        <taxon>Gastropoda</taxon>
        <taxon>Heterobranchia</taxon>
        <taxon>Euthyneura</taxon>
        <taxon>Panpulmonata</taxon>
        <taxon>Sacoglossa</taxon>
        <taxon>Placobranchoidea</taxon>
        <taxon>Plakobranchidae</taxon>
        <taxon>Elysia</taxon>
    </lineage>
</organism>
<name>A0AAV4IXL6_9GAST</name>
<dbReference type="AlphaFoldDB" id="A0AAV4IXL6"/>
<dbReference type="Proteomes" id="UP000762676">
    <property type="component" value="Unassembled WGS sequence"/>
</dbReference>
<evidence type="ECO:0000313" key="3">
    <source>
        <dbReference type="Proteomes" id="UP000762676"/>
    </source>
</evidence>
<protein>
    <submittedName>
        <fullName evidence="2">Reverse transcriptase-like protein</fullName>
    </submittedName>
</protein>
<proteinExistence type="predicted"/>
<reference evidence="2 3" key="1">
    <citation type="journal article" date="2021" name="Elife">
        <title>Chloroplast acquisition without the gene transfer in kleptoplastic sea slugs, Plakobranchus ocellatus.</title>
        <authorList>
            <person name="Maeda T."/>
            <person name="Takahashi S."/>
            <person name="Yoshida T."/>
            <person name="Shimamura S."/>
            <person name="Takaki Y."/>
            <person name="Nagai Y."/>
            <person name="Toyoda A."/>
            <person name="Suzuki Y."/>
            <person name="Arimoto A."/>
            <person name="Ishii H."/>
            <person name="Satoh N."/>
            <person name="Nishiyama T."/>
            <person name="Hasebe M."/>
            <person name="Maruyama T."/>
            <person name="Minagawa J."/>
            <person name="Obokata J."/>
            <person name="Shigenobu S."/>
        </authorList>
    </citation>
    <scope>NUCLEOTIDE SEQUENCE [LARGE SCALE GENOMIC DNA]</scope>
</reference>
<accession>A0AAV4IXL6</accession>
<dbReference type="EMBL" id="BMAT01002785">
    <property type="protein sequence ID" value="GFS14168.1"/>
    <property type="molecule type" value="Genomic_DNA"/>
</dbReference>
<keyword evidence="2" id="KW-0808">Transferase</keyword>
<dbReference type="InterPro" id="IPR000477">
    <property type="entry name" value="RT_dom"/>
</dbReference>
<feature type="domain" description="Reverse transcriptase" evidence="1">
    <location>
        <begin position="39"/>
        <end position="116"/>
    </location>
</feature>
<dbReference type="GO" id="GO:0003964">
    <property type="term" value="F:RNA-directed DNA polymerase activity"/>
    <property type="evidence" value="ECO:0007669"/>
    <property type="project" value="UniProtKB-KW"/>
</dbReference>
<gene>
    <name evidence="2" type="ORF">ElyMa_001417000</name>
</gene>
<keyword evidence="2" id="KW-0548">Nucleotidyltransferase</keyword>
<evidence type="ECO:0000313" key="2">
    <source>
        <dbReference type="EMBL" id="GFS14168.1"/>
    </source>
</evidence>